<evidence type="ECO:0000256" key="10">
    <source>
        <dbReference type="ARBA" id="ARBA00022827"/>
    </source>
</evidence>
<dbReference type="CDD" id="cd02064">
    <property type="entry name" value="FAD_synthetase_N"/>
    <property type="match status" value="1"/>
</dbReference>
<dbReference type="Gene3D" id="2.40.30.30">
    <property type="entry name" value="Riboflavin kinase-like"/>
    <property type="match status" value="1"/>
</dbReference>
<name>A0A212KLC4_9PROT</name>
<evidence type="ECO:0000256" key="9">
    <source>
        <dbReference type="ARBA" id="ARBA00022777"/>
    </source>
</evidence>
<evidence type="ECO:0000256" key="15">
    <source>
        <dbReference type="PIRNR" id="PIRNR004491"/>
    </source>
</evidence>
<dbReference type="EC" id="2.7.7.2" evidence="15"/>
<evidence type="ECO:0000259" key="16">
    <source>
        <dbReference type="SMART" id="SM00904"/>
    </source>
</evidence>
<evidence type="ECO:0000256" key="5">
    <source>
        <dbReference type="ARBA" id="ARBA00022643"/>
    </source>
</evidence>
<dbReference type="GO" id="GO:0008531">
    <property type="term" value="F:riboflavin kinase activity"/>
    <property type="evidence" value="ECO:0007669"/>
    <property type="project" value="UniProtKB-UniRule"/>
</dbReference>
<dbReference type="PANTHER" id="PTHR22749:SF6">
    <property type="entry name" value="RIBOFLAVIN KINASE"/>
    <property type="match status" value="1"/>
</dbReference>
<keyword evidence="11 15" id="KW-0067">ATP-binding</keyword>
<dbReference type="SUPFAM" id="SSF52374">
    <property type="entry name" value="Nucleotidylyl transferase"/>
    <property type="match status" value="1"/>
</dbReference>
<comment type="catalytic activity">
    <reaction evidence="13 15">
        <text>riboflavin + ATP = FMN + ADP + H(+)</text>
        <dbReference type="Rhea" id="RHEA:14357"/>
        <dbReference type="ChEBI" id="CHEBI:15378"/>
        <dbReference type="ChEBI" id="CHEBI:30616"/>
        <dbReference type="ChEBI" id="CHEBI:57986"/>
        <dbReference type="ChEBI" id="CHEBI:58210"/>
        <dbReference type="ChEBI" id="CHEBI:456216"/>
        <dbReference type="EC" id="2.7.1.26"/>
    </reaction>
</comment>
<keyword evidence="9 15" id="KW-0418">Kinase</keyword>
<dbReference type="EC" id="2.7.1.26" evidence="15"/>
<comment type="similarity">
    <text evidence="15">Belongs to the ribF family.</text>
</comment>
<keyword evidence="4 15" id="KW-0285">Flavoprotein</keyword>
<dbReference type="SUPFAM" id="SSF82114">
    <property type="entry name" value="Riboflavin kinase-like"/>
    <property type="match status" value="1"/>
</dbReference>
<evidence type="ECO:0000256" key="13">
    <source>
        <dbReference type="ARBA" id="ARBA00047880"/>
    </source>
</evidence>
<comment type="pathway">
    <text evidence="2 15">Cofactor biosynthesis; FAD biosynthesis; FAD from FMN: step 1/1.</text>
</comment>
<keyword evidence="7 15" id="KW-0548">Nucleotidyltransferase</keyword>
<evidence type="ECO:0000256" key="1">
    <source>
        <dbReference type="ARBA" id="ARBA00002121"/>
    </source>
</evidence>
<protein>
    <recommendedName>
        <fullName evidence="15">Riboflavin biosynthesis protein</fullName>
    </recommendedName>
    <domain>
        <recommendedName>
            <fullName evidence="15">Riboflavin kinase</fullName>
            <ecNumber evidence="15">2.7.1.26</ecNumber>
        </recommendedName>
        <alternativeName>
            <fullName evidence="15">Flavokinase</fullName>
        </alternativeName>
    </domain>
    <domain>
        <recommendedName>
            <fullName evidence="15">FMN adenylyltransferase</fullName>
            <ecNumber evidence="15">2.7.7.2</ecNumber>
        </recommendedName>
        <alternativeName>
            <fullName evidence="15">FAD pyrophosphorylase</fullName>
        </alternativeName>
        <alternativeName>
            <fullName evidence="15">FAD synthase</fullName>
        </alternativeName>
    </domain>
</protein>
<dbReference type="GO" id="GO:0006747">
    <property type="term" value="P:FAD biosynthetic process"/>
    <property type="evidence" value="ECO:0007669"/>
    <property type="project" value="UniProtKB-UniRule"/>
</dbReference>
<comment type="pathway">
    <text evidence="3 15">Cofactor biosynthesis; FMN biosynthesis; FMN from riboflavin (ATP route): step 1/1.</text>
</comment>
<dbReference type="InterPro" id="IPR015864">
    <property type="entry name" value="FAD_synthase"/>
</dbReference>
<dbReference type="EMBL" id="FLUO01000003">
    <property type="protein sequence ID" value="SBW12513.1"/>
    <property type="molecule type" value="Genomic_DNA"/>
</dbReference>
<comment type="function">
    <text evidence="1">Catalyzes the phosphorylation of riboflavin to FMN followed by the adenylation of FMN to FAD.</text>
</comment>
<dbReference type="Gene3D" id="3.40.50.620">
    <property type="entry name" value="HUPs"/>
    <property type="match status" value="1"/>
</dbReference>
<dbReference type="GO" id="GO:0009398">
    <property type="term" value="P:FMN biosynthetic process"/>
    <property type="evidence" value="ECO:0007669"/>
    <property type="project" value="UniProtKB-UniRule"/>
</dbReference>
<accession>A0A212KLC4</accession>
<keyword evidence="12" id="KW-0511">Multifunctional enzyme</keyword>
<evidence type="ECO:0000256" key="8">
    <source>
        <dbReference type="ARBA" id="ARBA00022741"/>
    </source>
</evidence>
<evidence type="ECO:0000256" key="6">
    <source>
        <dbReference type="ARBA" id="ARBA00022679"/>
    </source>
</evidence>
<dbReference type="GO" id="GO:0009231">
    <property type="term" value="P:riboflavin biosynthetic process"/>
    <property type="evidence" value="ECO:0007669"/>
    <property type="project" value="InterPro"/>
</dbReference>
<evidence type="ECO:0000256" key="2">
    <source>
        <dbReference type="ARBA" id="ARBA00004726"/>
    </source>
</evidence>
<dbReference type="UniPathway" id="UPA00277">
    <property type="reaction ID" value="UER00407"/>
</dbReference>
<dbReference type="NCBIfam" id="TIGR00083">
    <property type="entry name" value="ribF"/>
    <property type="match status" value="1"/>
</dbReference>
<dbReference type="UniPathway" id="UPA00276">
    <property type="reaction ID" value="UER00406"/>
</dbReference>
<evidence type="ECO:0000313" key="17">
    <source>
        <dbReference type="EMBL" id="SBW12513.1"/>
    </source>
</evidence>
<evidence type="ECO:0000256" key="11">
    <source>
        <dbReference type="ARBA" id="ARBA00022840"/>
    </source>
</evidence>
<keyword evidence="8 15" id="KW-0547">Nucleotide-binding</keyword>
<comment type="catalytic activity">
    <reaction evidence="14 15">
        <text>FMN + ATP + H(+) = FAD + diphosphate</text>
        <dbReference type="Rhea" id="RHEA:17237"/>
        <dbReference type="ChEBI" id="CHEBI:15378"/>
        <dbReference type="ChEBI" id="CHEBI:30616"/>
        <dbReference type="ChEBI" id="CHEBI:33019"/>
        <dbReference type="ChEBI" id="CHEBI:57692"/>
        <dbReference type="ChEBI" id="CHEBI:58210"/>
        <dbReference type="EC" id="2.7.7.2"/>
    </reaction>
</comment>
<dbReference type="InterPro" id="IPR023465">
    <property type="entry name" value="Riboflavin_kinase_dom_sf"/>
</dbReference>
<dbReference type="Pfam" id="PF01687">
    <property type="entry name" value="Flavokinase"/>
    <property type="match status" value="1"/>
</dbReference>
<dbReference type="Pfam" id="PF06574">
    <property type="entry name" value="FAD_syn"/>
    <property type="match status" value="1"/>
</dbReference>
<evidence type="ECO:0000256" key="4">
    <source>
        <dbReference type="ARBA" id="ARBA00022630"/>
    </source>
</evidence>
<proteinExistence type="inferred from homology"/>
<evidence type="ECO:0000256" key="12">
    <source>
        <dbReference type="ARBA" id="ARBA00023268"/>
    </source>
</evidence>
<dbReference type="InterPro" id="IPR014729">
    <property type="entry name" value="Rossmann-like_a/b/a_fold"/>
</dbReference>
<organism evidence="17">
    <name type="scientific">uncultured Alphaproteobacteria bacterium</name>
    <dbReference type="NCBI Taxonomy" id="91750"/>
    <lineage>
        <taxon>Bacteria</taxon>
        <taxon>Pseudomonadati</taxon>
        <taxon>Pseudomonadota</taxon>
        <taxon>Alphaproteobacteria</taxon>
        <taxon>environmental samples</taxon>
    </lineage>
</organism>
<dbReference type="InterPro" id="IPR015865">
    <property type="entry name" value="Riboflavin_kinase_bac/euk"/>
</dbReference>
<dbReference type="FunFam" id="3.40.50.620:FF:000021">
    <property type="entry name" value="Riboflavin biosynthesis protein"/>
    <property type="match status" value="1"/>
</dbReference>
<dbReference type="GO" id="GO:0005524">
    <property type="term" value="F:ATP binding"/>
    <property type="evidence" value="ECO:0007669"/>
    <property type="project" value="UniProtKB-UniRule"/>
</dbReference>
<dbReference type="NCBIfam" id="NF004160">
    <property type="entry name" value="PRK05627.1-3"/>
    <property type="match status" value="1"/>
</dbReference>
<dbReference type="AlphaFoldDB" id="A0A212KLC4"/>
<dbReference type="InterPro" id="IPR023468">
    <property type="entry name" value="Riboflavin_kinase"/>
</dbReference>
<dbReference type="PANTHER" id="PTHR22749">
    <property type="entry name" value="RIBOFLAVIN KINASE/FMN ADENYLYLTRANSFERASE"/>
    <property type="match status" value="1"/>
</dbReference>
<keyword evidence="5 15" id="KW-0288">FMN</keyword>
<evidence type="ECO:0000256" key="7">
    <source>
        <dbReference type="ARBA" id="ARBA00022695"/>
    </source>
</evidence>
<keyword evidence="10 15" id="KW-0274">FAD</keyword>
<dbReference type="PIRSF" id="PIRSF004491">
    <property type="entry name" value="FAD_Synth"/>
    <property type="match status" value="1"/>
</dbReference>
<gene>
    <name evidence="17" type="primary">ribF</name>
    <name evidence="17" type="ORF">KL86APRO_30063</name>
</gene>
<reference evidence="17" key="1">
    <citation type="submission" date="2016-04" db="EMBL/GenBank/DDBJ databases">
        <authorList>
            <person name="Evans L.H."/>
            <person name="Alamgir A."/>
            <person name="Owens N."/>
            <person name="Weber N.D."/>
            <person name="Virtaneva K."/>
            <person name="Barbian K."/>
            <person name="Babar A."/>
            <person name="Rosenke K."/>
        </authorList>
    </citation>
    <scope>NUCLEOTIDE SEQUENCE</scope>
    <source>
        <strain evidence="17">86</strain>
    </source>
</reference>
<keyword evidence="6 15" id="KW-0808">Transferase</keyword>
<feature type="domain" description="Riboflavin kinase" evidence="16">
    <location>
        <begin position="184"/>
        <end position="309"/>
    </location>
</feature>
<evidence type="ECO:0000256" key="3">
    <source>
        <dbReference type="ARBA" id="ARBA00005201"/>
    </source>
</evidence>
<dbReference type="InterPro" id="IPR002606">
    <property type="entry name" value="Riboflavin_kinase_bac"/>
</dbReference>
<evidence type="ECO:0000256" key="14">
    <source>
        <dbReference type="ARBA" id="ARBA00049494"/>
    </source>
</evidence>
<dbReference type="GO" id="GO:0003919">
    <property type="term" value="F:FMN adenylyltransferase activity"/>
    <property type="evidence" value="ECO:0007669"/>
    <property type="project" value="UniProtKB-UniRule"/>
</dbReference>
<dbReference type="SMART" id="SM00904">
    <property type="entry name" value="Flavokinase"/>
    <property type="match status" value="1"/>
</dbReference>
<sequence length="312" mass="34071">MIILRHSDAVPAHLRQGVVAIGNFDGVHRGHQAVLATARALAQAEGRPMGALTFEPHPRSVFQPELAPFRLTPFPMKARLIGALGADFLFTQGFDLAYAQTTADDFIQNTLVRTLDVRHIVIGHDYAFGKGRTGTPESLRRAGASMGFGVTELAAVTARSGVILSSTAARDAIREGRMADAAAILGRTWAIEGPVEHGEKRGRTIGFPTANVILTDTLRPRPGVYAVSVRIGDDPDIRHGVANCGRRPTFDGKGTVLEVHLFDFAETLYDRRLHVAFARFLRDERKFDDVAALRRQIVEDAAAARRYLQETA</sequence>